<feature type="signal peptide" evidence="2">
    <location>
        <begin position="1"/>
        <end position="19"/>
    </location>
</feature>
<dbReference type="Proteomes" id="UP000238924">
    <property type="component" value="Unassembled WGS sequence"/>
</dbReference>
<dbReference type="PANTHER" id="PTHR35869:SF1">
    <property type="entry name" value="OUTER-MEMBRANE LIPOPROTEIN CARRIER PROTEIN"/>
    <property type="match status" value="1"/>
</dbReference>
<feature type="chain" id="PRO_5046051183" evidence="2">
    <location>
        <begin position="20"/>
        <end position="245"/>
    </location>
</feature>
<dbReference type="RefSeq" id="WP_104618020.1">
    <property type="nucleotide sequence ID" value="NZ_JJMJ01000041.1"/>
</dbReference>
<name>A0ABX5B845_9SPIR</name>
<reference evidence="3 4" key="1">
    <citation type="submission" date="2014-04" db="EMBL/GenBank/DDBJ databases">
        <title>Whole genome sequence of 'Brachyspira hampsonii' D13-03603F2.</title>
        <authorList>
            <person name="Patterson A.H."/>
            <person name="Chaban B."/>
            <person name="Fernando C."/>
            <person name="Harding J.C."/>
            <person name="Hill J.E."/>
        </authorList>
    </citation>
    <scope>NUCLEOTIDE SEQUENCE [LARGE SCALE GENOMIC DNA]</scope>
    <source>
        <strain evidence="3 4">D13-03603F2</strain>
    </source>
</reference>
<dbReference type="SUPFAM" id="SSF89392">
    <property type="entry name" value="Prokaryotic lipoproteins and lipoprotein localization factors"/>
    <property type="match status" value="1"/>
</dbReference>
<evidence type="ECO:0000313" key="3">
    <source>
        <dbReference type="EMBL" id="PPS22818.1"/>
    </source>
</evidence>
<dbReference type="CDD" id="cd16325">
    <property type="entry name" value="LolA"/>
    <property type="match status" value="1"/>
</dbReference>
<dbReference type="InterPro" id="IPR029046">
    <property type="entry name" value="LolA/LolB/LppX"/>
</dbReference>
<evidence type="ECO:0000256" key="1">
    <source>
        <dbReference type="ARBA" id="ARBA00022729"/>
    </source>
</evidence>
<evidence type="ECO:0000313" key="4">
    <source>
        <dbReference type="Proteomes" id="UP000238924"/>
    </source>
</evidence>
<evidence type="ECO:0000256" key="2">
    <source>
        <dbReference type="SAM" id="SignalP"/>
    </source>
</evidence>
<accession>A0ABX5B845</accession>
<organism evidence="3 4">
    <name type="scientific">Brachyspira murdochii</name>
    <dbReference type="NCBI Taxonomy" id="84378"/>
    <lineage>
        <taxon>Bacteria</taxon>
        <taxon>Pseudomonadati</taxon>
        <taxon>Spirochaetota</taxon>
        <taxon>Spirochaetia</taxon>
        <taxon>Brachyspirales</taxon>
        <taxon>Brachyspiraceae</taxon>
        <taxon>Brachyspira</taxon>
    </lineage>
</organism>
<comment type="caution">
    <text evidence="3">The sequence shown here is derived from an EMBL/GenBank/DDBJ whole genome shotgun (WGS) entry which is preliminary data.</text>
</comment>
<sequence>MKKIILFIILLSLSLSSIAYTQIMTPERVIGMISNRFSKINGFSANFVERNGEKLSYGKLITKNPNLFKMEYTSGANGQSIYCNGETLWIIFPRNNVVAEQKLNYGDSGAIYTAEGILRLTSKFNIDFYNERELVSVNSFKDSELGIAKYNSASYAGNDNRRAYHMLLTSKQASVDRTGFTKIHLWVDDTGMIIRILGITTTNVPVEYLFTSIRYNPKYEDGNKDFEPVIEENMQVLKDGLVPNN</sequence>
<protein>
    <submittedName>
        <fullName evidence="3">Membrane protein</fullName>
    </submittedName>
</protein>
<proteinExistence type="predicted"/>
<keyword evidence="4" id="KW-1185">Reference proteome</keyword>
<gene>
    <name evidence="3" type="ORF">DJ52_02775</name>
</gene>
<dbReference type="EMBL" id="JJMJ01000041">
    <property type="protein sequence ID" value="PPS22818.1"/>
    <property type="molecule type" value="Genomic_DNA"/>
</dbReference>
<keyword evidence="1 2" id="KW-0732">Signal</keyword>
<dbReference type="Gene3D" id="2.50.20.10">
    <property type="entry name" value="Lipoprotein localisation LolA/LolB/LppX"/>
    <property type="match status" value="1"/>
</dbReference>
<dbReference type="PANTHER" id="PTHR35869">
    <property type="entry name" value="OUTER-MEMBRANE LIPOPROTEIN CARRIER PROTEIN"/>
    <property type="match status" value="1"/>
</dbReference>
<dbReference type="InterPro" id="IPR004564">
    <property type="entry name" value="OM_lipoprot_carrier_LolA-like"/>
</dbReference>